<dbReference type="PANTHER" id="PTHR19328:SF75">
    <property type="entry name" value="ALDOSE SUGAR DEHYDROGENASE YLII"/>
    <property type="match status" value="1"/>
</dbReference>
<comment type="caution">
    <text evidence="3">The sequence shown here is derived from an EMBL/GenBank/DDBJ whole genome shotgun (WGS) entry which is preliminary data.</text>
</comment>
<dbReference type="PANTHER" id="PTHR19328">
    <property type="entry name" value="HEDGEHOG-INTERACTING PROTEIN"/>
    <property type="match status" value="1"/>
</dbReference>
<evidence type="ECO:0000313" key="4">
    <source>
        <dbReference type="Proteomes" id="UP000308707"/>
    </source>
</evidence>
<proteinExistence type="predicted"/>
<dbReference type="EMBL" id="SZUA01000003">
    <property type="protein sequence ID" value="TKR29563.1"/>
    <property type="molecule type" value="Genomic_DNA"/>
</dbReference>
<organism evidence="3 4">
    <name type="scientific">Luteimonas gilva</name>
    <dbReference type="NCBI Taxonomy" id="2572684"/>
    <lineage>
        <taxon>Bacteria</taxon>
        <taxon>Pseudomonadati</taxon>
        <taxon>Pseudomonadota</taxon>
        <taxon>Gammaproteobacteria</taxon>
        <taxon>Lysobacterales</taxon>
        <taxon>Lysobacteraceae</taxon>
        <taxon>Luteimonas</taxon>
    </lineage>
</organism>
<protein>
    <submittedName>
        <fullName evidence="3">PQQ-dependent sugar dehydrogenase</fullName>
    </submittedName>
</protein>
<dbReference type="Proteomes" id="UP000308707">
    <property type="component" value="Unassembled WGS sequence"/>
</dbReference>
<dbReference type="AlphaFoldDB" id="A0A4V6XUR6"/>
<accession>A0A4V6XUR6</accession>
<name>A0A4V6XUR6_9GAMM</name>
<evidence type="ECO:0000259" key="2">
    <source>
        <dbReference type="Pfam" id="PF07995"/>
    </source>
</evidence>
<dbReference type="Gene3D" id="2.120.10.30">
    <property type="entry name" value="TolB, C-terminal domain"/>
    <property type="match status" value="1"/>
</dbReference>
<feature type="chain" id="PRO_5020748685" evidence="1">
    <location>
        <begin position="24"/>
        <end position="387"/>
    </location>
</feature>
<dbReference type="InterPro" id="IPR011041">
    <property type="entry name" value="Quinoprot_gluc/sorb_DH_b-prop"/>
</dbReference>
<evidence type="ECO:0000313" key="3">
    <source>
        <dbReference type="EMBL" id="TKR29563.1"/>
    </source>
</evidence>
<keyword evidence="1" id="KW-0732">Signal</keyword>
<feature type="domain" description="Glucose/Sorbosone dehydrogenase" evidence="2">
    <location>
        <begin position="54"/>
        <end position="382"/>
    </location>
</feature>
<evidence type="ECO:0000256" key="1">
    <source>
        <dbReference type="SAM" id="SignalP"/>
    </source>
</evidence>
<reference evidence="3 4" key="1">
    <citation type="submission" date="2019-04" db="EMBL/GenBank/DDBJ databases">
        <title>Reference strain of H23.</title>
        <authorList>
            <person name="Luo X."/>
        </authorList>
    </citation>
    <scope>NUCLEOTIDE SEQUENCE [LARGE SCALE GENOMIC DNA]</scope>
    <source>
        <strain evidence="3 4">H23</strain>
    </source>
</reference>
<dbReference type="InterPro" id="IPR012938">
    <property type="entry name" value="Glc/Sorbosone_DH"/>
</dbReference>
<feature type="signal peptide" evidence="1">
    <location>
        <begin position="1"/>
        <end position="23"/>
    </location>
</feature>
<dbReference type="OrthoDB" id="9770043at2"/>
<dbReference type="SUPFAM" id="SSF50952">
    <property type="entry name" value="Soluble quinoprotein glucose dehydrogenase"/>
    <property type="match status" value="1"/>
</dbReference>
<dbReference type="InterPro" id="IPR011042">
    <property type="entry name" value="6-blade_b-propeller_TolB-like"/>
</dbReference>
<keyword evidence="4" id="KW-1185">Reference proteome</keyword>
<dbReference type="Pfam" id="PF07995">
    <property type="entry name" value="GSDH"/>
    <property type="match status" value="1"/>
</dbReference>
<sequence length="387" mass="41209">MKPSLLAVACTALVLVACNGASNANGAQSESAAAPAAAVAKTGKPFVSTEVAKFDEPWAMTFLPDGRLLVTEKEGKLKVLDVASKRIGEVSGVPAVDYGGQGGLGDIVLHPKFAENGIVYLSYAERGDGDTRGGAVARAKLALDGNGGGALSDLKVIWRQVPKVSGRGHYGHRIAFDEDGMLWISSSERQKFDPAQDMKSNLGKIVRLNDDGSVPTDNPFADQGGVTAQIWSLGHRNALGLAFDAQGRLWEHEMGPAGGDELNLIERGSNYGYPIVSNGNHYDGRDIPDHDTRPEFNAPEAFWNPVISPAGFIIYSGKQFPGWQGDGFIGGLSSQSLIRIEFDGVKAREAARYDMGHRIREVEQGPDGAIWLLEDGGGARLLKLTPA</sequence>
<dbReference type="PROSITE" id="PS51257">
    <property type="entry name" value="PROKAR_LIPOPROTEIN"/>
    <property type="match status" value="1"/>
</dbReference>
<gene>
    <name evidence="3" type="ORF">FCE95_15640</name>
</gene>